<feature type="domain" description="ACT" evidence="1">
    <location>
        <begin position="1"/>
        <end position="71"/>
    </location>
</feature>
<protein>
    <submittedName>
        <fullName evidence="2">Homoserine dehydrogenase</fullName>
    </submittedName>
</protein>
<gene>
    <name evidence="2" type="ORF">DHM44_10920</name>
</gene>
<comment type="caution">
    <text evidence="2">The sequence shown here is derived from an EMBL/GenBank/DDBJ whole genome shotgun (WGS) entry which is preliminary data.</text>
</comment>
<dbReference type="EMBL" id="DPPF01000231">
    <property type="protein sequence ID" value="HCW94178.1"/>
    <property type="molecule type" value="Genomic_DNA"/>
</dbReference>
<proteinExistence type="predicted"/>
<feature type="non-terminal residue" evidence="2">
    <location>
        <position position="1"/>
    </location>
</feature>
<dbReference type="InterPro" id="IPR045865">
    <property type="entry name" value="ACT-like_dom_sf"/>
</dbReference>
<dbReference type="Pfam" id="PF01842">
    <property type="entry name" value="ACT"/>
    <property type="match status" value="1"/>
</dbReference>
<sequence>EDKPGVLSKIAGVLGKYNISINSAIQPSQTSPGEIVPLVFMTYETIGRNVKNAVDELDNSDFVRDKTVVIRVEGI</sequence>
<dbReference type="PROSITE" id="PS51671">
    <property type="entry name" value="ACT"/>
    <property type="match status" value="1"/>
</dbReference>
<dbReference type="InterPro" id="IPR002912">
    <property type="entry name" value="ACT_dom"/>
</dbReference>
<accession>A0A3D5QEN0</accession>
<dbReference type="AlphaFoldDB" id="A0A3D5QEN0"/>
<evidence type="ECO:0000313" key="3">
    <source>
        <dbReference type="Proteomes" id="UP000262325"/>
    </source>
</evidence>
<reference evidence="2 3" key="1">
    <citation type="journal article" date="2018" name="Nat. Biotechnol.">
        <title>A standardized bacterial taxonomy based on genome phylogeny substantially revises the tree of life.</title>
        <authorList>
            <person name="Parks D.H."/>
            <person name="Chuvochina M."/>
            <person name="Waite D.W."/>
            <person name="Rinke C."/>
            <person name="Skarshewski A."/>
            <person name="Chaumeil P.A."/>
            <person name="Hugenholtz P."/>
        </authorList>
    </citation>
    <scope>NUCLEOTIDE SEQUENCE [LARGE SCALE GENOMIC DNA]</scope>
    <source>
        <strain evidence="2">UBA8672</strain>
    </source>
</reference>
<organism evidence="2 3">
    <name type="scientific">Flexistipes sinusarabici</name>
    <dbReference type="NCBI Taxonomy" id="2352"/>
    <lineage>
        <taxon>Bacteria</taxon>
        <taxon>Pseudomonadati</taxon>
        <taxon>Deferribacterota</taxon>
        <taxon>Deferribacteres</taxon>
        <taxon>Deferribacterales</taxon>
        <taxon>Flexistipitaceae</taxon>
        <taxon>Flexistipes</taxon>
    </lineage>
</organism>
<name>A0A3D5QEN0_FLESI</name>
<dbReference type="SUPFAM" id="SSF55021">
    <property type="entry name" value="ACT-like"/>
    <property type="match status" value="1"/>
</dbReference>
<evidence type="ECO:0000313" key="2">
    <source>
        <dbReference type="EMBL" id="HCW94178.1"/>
    </source>
</evidence>
<dbReference type="Proteomes" id="UP000262325">
    <property type="component" value="Unassembled WGS sequence"/>
</dbReference>
<dbReference type="CDD" id="cd04881">
    <property type="entry name" value="ACT_HSDH-Hom"/>
    <property type="match status" value="1"/>
</dbReference>
<dbReference type="Gene3D" id="3.30.70.260">
    <property type="match status" value="1"/>
</dbReference>
<evidence type="ECO:0000259" key="1">
    <source>
        <dbReference type="PROSITE" id="PS51671"/>
    </source>
</evidence>